<dbReference type="AlphaFoldDB" id="A0A5C5YDA1"/>
<keyword evidence="2" id="KW-1185">Reference proteome</keyword>
<dbReference type="RefSeq" id="WP_146589406.1">
    <property type="nucleotide sequence ID" value="NZ_SJPO01000009.1"/>
</dbReference>
<reference evidence="1 2" key="1">
    <citation type="submission" date="2019-02" db="EMBL/GenBank/DDBJ databases">
        <title>Deep-cultivation of Planctomycetes and their phenomic and genomic characterization uncovers novel biology.</title>
        <authorList>
            <person name="Wiegand S."/>
            <person name="Jogler M."/>
            <person name="Boedeker C."/>
            <person name="Pinto D."/>
            <person name="Vollmers J."/>
            <person name="Rivas-Marin E."/>
            <person name="Kohn T."/>
            <person name="Peeters S.H."/>
            <person name="Heuer A."/>
            <person name="Rast P."/>
            <person name="Oberbeckmann S."/>
            <person name="Bunk B."/>
            <person name="Jeske O."/>
            <person name="Meyerdierks A."/>
            <person name="Storesund J.E."/>
            <person name="Kallscheuer N."/>
            <person name="Luecker S."/>
            <person name="Lage O.M."/>
            <person name="Pohl T."/>
            <person name="Merkel B.J."/>
            <person name="Hornburger P."/>
            <person name="Mueller R.-W."/>
            <person name="Bruemmer F."/>
            <person name="Labrenz M."/>
            <person name="Spormann A.M."/>
            <person name="Op Den Camp H."/>
            <person name="Overmann J."/>
            <person name="Amann R."/>
            <person name="Jetten M.S.M."/>
            <person name="Mascher T."/>
            <person name="Medema M.H."/>
            <person name="Devos D.P."/>
            <person name="Kaster A.-K."/>
            <person name="Ovreas L."/>
            <person name="Rohde M."/>
            <person name="Galperin M.Y."/>
            <person name="Jogler C."/>
        </authorList>
    </citation>
    <scope>NUCLEOTIDE SEQUENCE [LARGE SCALE GENOMIC DNA]</scope>
    <source>
        <strain evidence="1 2">Pla123a</strain>
    </source>
</reference>
<dbReference type="OrthoDB" id="370799at2"/>
<sequence>MSFDPADYPQALAELVAGDRRRPLGEGTPQAGAKAALQRLDLAAAFAGQRVEDPAMARCCLSGVWLVHDFLDESHTHSQAISTAEGSFWHGVMHRREGDFGNAKYWFRNVGDHPVYALLADRFGGWDPYDFVDDCESAVRGGAGLEECLDRQQAEWELLFDYCFRGAIA</sequence>
<gene>
    <name evidence="1" type="ORF">Pla123a_35790</name>
</gene>
<comment type="caution">
    <text evidence="1">The sequence shown here is derived from an EMBL/GenBank/DDBJ whole genome shotgun (WGS) entry which is preliminary data.</text>
</comment>
<protein>
    <submittedName>
        <fullName evidence="1">Uncharacterized protein</fullName>
    </submittedName>
</protein>
<accession>A0A5C5YDA1</accession>
<evidence type="ECO:0000313" key="2">
    <source>
        <dbReference type="Proteomes" id="UP000318478"/>
    </source>
</evidence>
<name>A0A5C5YDA1_9BACT</name>
<organism evidence="1 2">
    <name type="scientific">Posidoniimonas polymericola</name>
    <dbReference type="NCBI Taxonomy" id="2528002"/>
    <lineage>
        <taxon>Bacteria</taxon>
        <taxon>Pseudomonadati</taxon>
        <taxon>Planctomycetota</taxon>
        <taxon>Planctomycetia</taxon>
        <taxon>Pirellulales</taxon>
        <taxon>Lacipirellulaceae</taxon>
        <taxon>Posidoniimonas</taxon>
    </lineage>
</organism>
<evidence type="ECO:0000313" key="1">
    <source>
        <dbReference type="EMBL" id="TWT73686.1"/>
    </source>
</evidence>
<proteinExistence type="predicted"/>
<dbReference type="EMBL" id="SJPO01000009">
    <property type="protein sequence ID" value="TWT73686.1"/>
    <property type="molecule type" value="Genomic_DNA"/>
</dbReference>
<dbReference type="Proteomes" id="UP000318478">
    <property type="component" value="Unassembled WGS sequence"/>
</dbReference>